<dbReference type="InterPro" id="IPR011989">
    <property type="entry name" value="ARM-like"/>
</dbReference>
<reference evidence="4" key="1">
    <citation type="submission" date="2005-10" db="EMBL/GenBank/DDBJ databases">
        <authorList>
            <person name="Loftus B.J."/>
            <person name="Nene V.M."/>
            <person name="Hannick L.I."/>
            <person name="Bidwell S."/>
            <person name="Haas B."/>
            <person name="Amedeo P."/>
            <person name="Orvis J."/>
            <person name="Wortman J.R."/>
            <person name="White O.R."/>
            <person name="Salzberg S."/>
            <person name="Shumway M."/>
            <person name="Koo H."/>
            <person name="Zhao Y."/>
            <person name="Holmes M."/>
            <person name="Miller J."/>
            <person name="Schatz M."/>
            <person name="Pop M."/>
            <person name="Pai G."/>
            <person name="Utterback T."/>
            <person name="Rogers Y.-H."/>
            <person name="Kravitz S."/>
            <person name="Fraser C.M."/>
        </authorList>
    </citation>
    <scope>NUCLEOTIDE SEQUENCE</scope>
    <source>
        <strain evidence="4">Liverpool</strain>
    </source>
</reference>
<dbReference type="OMA" id="HHLVRNF"/>
<dbReference type="GO" id="GO:0000056">
    <property type="term" value="P:ribosomal small subunit export from nucleus"/>
    <property type="evidence" value="ECO:0007669"/>
    <property type="project" value="TreeGrafter"/>
</dbReference>
<feature type="compositionally biased region" description="Polar residues" evidence="3">
    <location>
        <begin position="640"/>
        <end position="651"/>
    </location>
</feature>
<dbReference type="SMART" id="SM00025">
    <property type="entry name" value="Pumilio"/>
    <property type="match status" value="5"/>
</dbReference>
<dbReference type="GO" id="GO:0000447">
    <property type="term" value="P:endonucleolytic cleavage in ITS1 to separate SSU-rRNA from 5.8S rRNA and LSU-rRNA from tricistronic rRNA transcript (SSU-rRNA, 5.8S rRNA, LSU-rRNA)"/>
    <property type="evidence" value="ECO:0007669"/>
    <property type="project" value="TreeGrafter"/>
</dbReference>
<dbReference type="GO" id="GO:0000472">
    <property type="term" value="P:endonucleolytic cleavage to generate mature 5'-end of SSU-rRNA from (SSU-rRNA, 5.8S rRNA, LSU-rRNA)"/>
    <property type="evidence" value="ECO:0007669"/>
    <property type="project" value="TreeGrafter"/>
</dbReference>
<dbReference type="GO" id="GO:0003723">
    <property type="term" value="F:RNA binding"/>
    <property type="evidence" value="ECO:0007669"/>
    <property type="project" value="InterPro"/>
</dbReference>
<dbReference type="PANTHER" id="PTHR13102">
    <property type="entry name" value="NUCLEOLAR PROTEIN 9"/>
    <property type="match status" value="1"/>
</dbReference>
<dbReference type="Pfam" id="PF22493">
    <property type="entry name" value="PUF_NOP9"/>
    <property type="match status" value="1"/>
</dbReference>
<dbReference type="HOGENOM" id="CLU_029199_0_0_1"/>
<evidence type="ECO:0000256" key="1">
    <source>
        <dbReference type="ARBA" id="ARBA00022737"/>
    </source>
</evidence>
<dbReference type="InterPro" id="IPR001313">
    <property type="entry name" value="Pumilio_RNA-bd_rpt"/>
</dbReference>
<feature type="compositionally biased region" description="Basic and acidic residues" evidence="3">
    <location>
        <begin position="1"/>
        <end position="11"/>
    </location>
</feature>
<evidence type="ECO:0000256" key="3">
    <source>
        <dbReference type="SAM" id="MobiDB-lite"/>
    </source>
</evidence>
<gene>
    <name evidence="4" type="ORF">AaeL_AAEL010613</name>
</gene>
<dbReference type="PhylomeDB" id="Q16SD4"/>
<dbReference type="PaxDb" id="7159-AAEL010613-PA"/>
<feature type="repeat" description="Pumilio" evidence="2">
    <location>
        <begin position="536"/>
        <end position="571"/>
    </location>
</feature>
<feature type="region of interest" description="Disordered" evidence="3">
    <location>
        <begin position="628"/>
        <end position="651"/>
    </location>
</feature>
<evidence type="ECO:0000256" key="2">
    <source>
        <dbReference type="PROSITE-ProRule" id="PRU00317"/>
    </source>
</evidence>
<proteinExistence type="predicted"/>
<dbReference type="VEuPathDB" id="VectorBase:AAEL023475"/>
<dbReference type="InterPro" id="IPR016024">
    <property type="entry name" value="ARM-type_fold"/>
</dbReference>
<sequence>MEAEVATDRGANHAKNRNKKKKSAQKRFLQNAKGFGRKNSFGRGAELEQDEYNYFVEILEALGNVGDDGEERSTMANNVYEQAKGKEIKVASNQLSSRVLENLLGFTDEGTLEHVMDVFGENFRVVCCDRFASHVLQKGLLVAMVRCVAGLQAELEGEDAGTKKQKSEVGRELEYNLKEEFGEGHRKVCGKFVKKVAKFLLNNLEEFVWDSYGNYVIRQCVLNLAGVVEIKAGKGEAVEVRKLTVPEKWMKLINEFSGRLLAWPQFADFPYNEFTSVLLQNLLTALERSEDKYQLQLIGDKLMEESFLLEAEDEKDNESEEPGDAFKLPKVFQQDSSVRLLEVLLAVADPEFFKDQLYKKLFQGKIVALSKSRGTNFAVQKLLDNISDKHILEHIFSELDDGLEEILQLGHTGVVASLAKACARLSCQQGKFIKLLLDGLHSSEVGGDKLLTSVLKLMPPEVVAKQESAQIHIHGSIILQSVLDFNKPIKLVSAILDTKSDQLAKIFTDPKGSFVVNAFVRSKFVGEKSREKLIRHMEGCYMDLALSSHGSRVLELLYEAAGPAQKESIVKELAERVAQLNSKPWGAIINRKLQVDNYRKNPTQWKAASKTGVSGSGDKVGRMFDKLIETGGGGKKQENLHQQGRGYSSFS</sequence>
<dbReference type="GO" id="GO:0005730">
    <property type="term" value="C:nucleolus"/>
    <property type="evidence" value="ECO:0007669"/>
    <property type="project" value="TreeGrafter"/>
</dbReference>
<reference evidence="4" key="2">
    <citation type="journal article" date="2007" name="Science">
        <title>Genome sequence of Aedes aegypti, a major arbovirus vector.</title>
        <authorList>
            <person name="Nene V."/>
            <person name="Wortman J.R."/>
            <person name="Lawson D."/>
            <person name="Haas B."/>
            <person name="Kodira C."/>
            <person name="Tu Z.J."/>
            <person name="Loftus B."/>
            <person name="Xi Z."/>
            <person name="Megy K."/>
            <person name="Grabherr M."/>
            <person name="Ren Q."/>
            <person name="Zdobnov E.M."/>
            <person name="Lobo N.F."/>
            <person name="Campbell K.S."/>
            <person name="Brown S.E."/>
            <person name="Bonaldo M.F."/>
            <person name="Zhu J."/>
            <person name="Sinkins S.P."/>
            <person name="Hogenkamp D.G."/>
            <person name="Amedeo P."/>
            <person name="Arensburger P."/>
            <person name="Atkinson P.W."/>
            <person name="Bidwell S."/>
            <person name="Biedler J."/>
            <person name="Birney E."/>
            <person name="Bruggner R.V."/>
            <person name="Costas J."/>
            <person name="Coy M.R."/>
            <person name="Crabtree J."/>
            <person name="Crawford M."/>
            <person name="Debruyn B."/>
            <person name="Decaprio D."/>
            <person name="Eiglmeier K."/>
            <person name="Eisenstadt E."/>
            <person name="El-Dorry H."/>
            <person name="Gelbart W.M."/>
            <person name="Gomes S.L."/>
            <person name="Hammond M."/>
            <person name="Hannick L.I."/>
            <person name="Hogan J.R."/>
            <person name="Holmes M.H."/>
            <person name="Jaffe D."/>
            <person name="Johnston J.S."/>
            <person name="Kennedy R.C."/>
            <person name="Koo H."/>
            <person name="Kravitz S."/>
            <person name="Kriventseva E.V."/>
            <person name="Kulp D."/>
            <person name="Labutti K."/>
            <person name="Lee E."/>
            <person name="Li S."/>
            <person name="Lovin D.D."/>
            <person name="Mao C."/>
            <person name="Mauceli E."/>
            <person name="Menck C.F."/>
            <person name="Miller J.R."/>
            <person name="Montgomery P."/>
            <person name="Mori A."/>
            <person name="Nascimento A.L."/>
            <person name="Naveira H.F."/>
            <person name="Nusbaum C."/>
            <person name="O'leary S."/>
            <person name="Orvis J."/>
            <person name="Pertea M."/>
            <person name="Quesneville H."/>
            <person name="Reidenbach K.R."/>
            <person name="Rogers Y.H."/>
            <person name="Roth C.W."/>
            <person name="Schneider J.R."/>
            <person name="Schatz M."/>
            <person name="Shumway M."/>
            <person name="Stanke M."/>
            <person name="Stinson E.O."/>
            <person name="Tubio J.M."/>
            <person name="Vanzee J.P."/>
            <person name="Verjovski-Almeida S."/>
            <person name="Werner D."/>
            <person name="White O."/>
            <person name="Wyder S."/>
            <person name="Zeng Q."/>
            <person name="Zhao Q."/>
            <person name="Zhao Y."/>
            <person name="Hill C.A."/>
            <person name="Raikhel A.S."/>
            <person name="Soares M.B."/>
            <person name="Knudson D.L."/>
            <person name="Lee N.H."/>
            <person name="Galagan J."/>
            <person name="Salzberg S.L."/>
            <person name="Paulsen I.T."/>
            <person name="Dimopoulos G."/>
            <person name="Collins F.H."/>
            <person name="Birren B."/>
            <person name="Fraser-Liggett C.M."/>
            <person name="Severson D.W."/>
        </authorList>
    </citation>
    <scope>NUCLEOTIDE SEQUENCE [LARGE SCALE GENOMIC DNA]</scope>
    <source>
        <strain evidence="4">Liverpool</strain>
    </source>
</reference>
<dbReference type="AlphaFoldDB" id="Q16SD4"/>
<dbReference type="PROSITE" id="PS50302">
    <property type="entry name" value="PUM"/>
    <property type="match status" value="1"/>
</dbReference>
<feature type="compositionally biased region" description="Basic residues" evidence="3">
    <location>
        <begin position="12"/>
        <end position="25"/>
    </location>
</feature>
<dbReference type="GO" id="GO:0030686">
    <property type="term" value="C:90S preribosome"/>
    <property type="evidence" value="ECO:0007669"/>
    <property type="project" value="TreeGrafter"/>
</dbReference>
<dbReference type="GO" id="GO:0030688">
    <property type="term" value="C:preribosome, small subunit precursor"/>
    <property type="evidence" value="ECO:0007669"/>
    <property type="project" value="TreeGrafter"/>
</dbReference>
<dbReference type="EMBL" id="CH477675">
    <property type="protein sequence ID" value="EAT37390.1"/>
    <property type="molecule type" value="Genomic_DNA"/>
</dbReference>
<dbReference type="GO" id="GO:0000480">
    <property type="term" value="P:endonucleolytic cleavage in 5'-ETS of tricistronic rRNA transcript (SSU-rRNA, 5.8S rRNA, LSU-rRNA)"/>
    <property type="evidence" value="ECO:0007669"/>
    <property type="project" value="TreeGrafter"/>
</dbReference>
<dbReference type="PANTHER" id="PTHR13102:SF0">
    <property type="entry name" value="NUCLEOLAR PROTEIN 9"/>
    <property type="match status" value="1"/>
</dbReference>
<accession>Q16SD4</accession>
<dbReference type="eggNOG" id="KOG2188">
    <property type="taxonomic scope" value="Eukaryota"/>
</dbReference>
<organism evidence="4 5">
    <name type="scientific">Aedes aegypti</name>
    <name type="common">Yellowfever mosquito</name>
    <name type="synonym">Culex aegypti</name>
    <dbReference type="NCBI Taxonomy" id="7159"/>
    <lineage>
        <taxon>Eukaryota</taxon>
        <taxon>Metazoa</taxon>
        <taxon>Ecdysozoa</taxon>
        <taxon>Arthropoda</taxon>
        <taxon>Hexapoda</taxon>
        <taxon>Insecta</taxon>
        <taxon>Pterygota</taxon>
        <taxon>Neoptera</taxon>
        <taxon>Endopterygota</taxon>
        <taxon>Diptera</taxon>
        <taxon>Nematocera</taxon>
        <taxon>Culicoidea</taxon>
        <taxon>Culicidae</taxon>
        <taxon>Culicinae</taxon>
        <taxon>Aedini</taxon>
        <taxon>Aedes</taxon>
        <taxon>Stegomyia</taxon>
    </lineage>
</organism>
<evidence type="ECO:0000313" key="4">
    <source>
        <dbReference type="EMBL" id="EAT37390.1"/>
    </source>
</evidence>
<evidence type="ECO:0000313" key="5">
    <source>
        <dbReference type="Proteomes" id="UP000682892"/>
    </source>
</evidence>
<dbReference type="Proteomes" id="UP000682892">
    <property type="component" value="Unassembled WGS sequence"/>
</dbReference>
<protein>
    <submittedName>
        <fullName evidence="4">AAEL010613-PA</fullName>
    </submittedName>
</protein>
<dbReference type="SUPFAM" id="SSF48371">
    <property type="entry name" value="ARM repeat"/>
    <property type="match status" value="1"/>
</dbReference>
<dbReference type="Gene3D" id="1.25.10.10">
    <property type="entry name" value="Leucine-rich Repeat Variant"/>
    <property type="match status" value="2"/>
</dbReference>
<dbReference type="InterPro" id="IPR040000">
    <property type="entry name" value="NOP9"/>
</dbReference>
<reference evidence="4" key="3">
    <citation type="submission" date="2012-09" db="EMBL/GenBank/DDBJ databases">
        <authorList>
            <consortium name="VectorBase"/>
        </authorList>
    </citation>
    <scope>NUCLEOTIDE SEQUENCE</scope>
    <source>
        <strain evidence="4">Liverpool</strain>
    </source>
</reference>
<name>Q16SD4_AEDAE</name>
<dbReference type="STRING" id="7159.Q16SD4"/>
<feature type="region of interest" description="Disordered" evidence="3">
    <location>
        <begin position="1"/>
        <end position="29"/>
    </location>
</feature>
<keyword evidence="1" id="KW-0677">Repeat</keyword>